<evidence type="ECO:0000313" key="8">
    <source>
        <dbReference type="EMBL" id="CDZ98471.1"/>
    </source>
</evidence>
<evidence type="ECO:0000256" key="3">
    <source>
        <dbReference type="ARBA" id="ARBA00022692"/>
    </source>
</evidence>
<comment type="subcellular location">
    <subcellularLocation>
        <location evidence="1">Membrane</location>
    </subcellularLocation>
</comment>
<dbReference type="GO" id="GO:0016020">
    <property type="term" value="C:membrane"/>
    <property type="evidence" value="ECO:0007669"/>
    <property type="project" value="UniProtKB-SubCell"/>
</dbReference>
<evidence type="ECO:0000256" key="5">
    <source>
        <dbReference type="ARBA" id="ARBA00023136"/>
    </source>
</evidence>
<feature type="transmembrane region" description="Helical" evidence="7">
    <location>
        <begin position="152"/>
        <end position="173"/>
    </location>
</feature>
<keyword evidence="3 7" id="KW-0812">Transmembrane</keyword>
<feature type="region of interest" description="Disordered" evidence="6">
    <location>
        <begin position="28"/>
        <end position="57"/>
    </location>
</feature>
<dbReference type="AlphaFoldDB" id="A0A0F7SHP7"/>
<organism evidence="8">
    <name type="scientific">Phaffia rhodozyma</name>
    <name type="common">Yeast</name>
    <name type="synonym">Xanthophyllomyces dendrorhous</name>
    <dbReference type="NCBI Taxonomy" id="264483"/>
    <lineage>
        <taxon>Eukaryota</taxon>
        <taxon>Fungi</taxon>
        <taxon>Dikarya</taxon>
        <taxon>Basidiomycota</taxon>
        <taxon>Agaricomycotina</taxon>
        <taxon>Tremellomycetes</taxon>
        <taxon>Cystofilobasidiales</taxon>
        <taxon>Mrakiaceae</taxon>
        <taxon>Phaffia</taxon>
    </lineage>
</organism>
<feature type="compositionally biased region" description="Polar residues" evidence="6">
    <location>
        <begin position="28"/>
        <end position="37"/>
    </location>
</feature>
<name>A0A0F7SHP7_PHARH</name>
<sequence>MAFNQRLLPHAFQSLKSRPAAFPSTLLTRSIHSNPPSGSAARFIRARGQPPRPSSRDPIALVKARANPTESKVNWANWQKGTMVGVGLVGLNLAWTAGGEKGGKKVWCESPVVPPPPPSRPEPASIVNPYELGFGAVCGICAGVFIKKGAKLIAFILGGAFVFLQYLNSINLVKVNWTKIGSRYDSLTTSNGEKGVLTVTRLWNWITDFLTRDFQQRATFLGGLALGIRVG</sequence>
<dbReference type="EMBL" id="LN483345">
    <property type="protein sequence ID" value="CDZ98471.1"/>
    <property type="molecule type" value="Genomic_DNA"/>
</dbReference>
<reference evidence="8" key="1">
    <citation type="submission" date="2014-08" db="EMBL/GenBank/DDBJ databases">
        <authorList>
            <person name="Sharma Rahul"/>
            <person name="Thines Marco"/>
        </authorList>
    </citation>
    <scope>NUCLEOTIDE SEQUENCE</scope>
</reference>
<keyword evidence="5 7" id="KW-0472">Membrane</keyword>
<evidence type="ECO:0000256" key="6">
    <source>
        <dbReference type="SAM" id="MobiDB-lite"/>
    </source>
</evidence>
<dbReference type="PANTHER" id="PTHR21346">
    <property type="entry name" value="FUN14 DOMAIN CONTAINING"/>
    <property type="match status" value="1"/>
</dbReference>
<protein>
    <submittedName>
        <fullName evidence="8">FUN14</fullName>
    </submittedName>
</protein>
<evidence type="ECO:0000256" key="2">
    <source>
        <dbReference type="ARBA" id="ARBA00009160"/>
    </source>
</evidence>
<accession>A0A0F7SHP7</accession>
<keyword evidence="4 7" id="KW-1133">Transmembrane helix</keyword>
<comment type="similarity">
    <text evidence="2">Belongs to the FUN14 family.</text>
</comment>
<proteinExistence type="inferred from homology"/>
<dbReference type="Pfam" id="PF04930">
    <property type="entry name" value="FUN14"/>
    <property type="match status" value="1"/>
</dbReference>
<dbReference type="PANTHER" id="PTHR21346:SF10">
    <property type="entry name" value="TRANSMEMBRANE PROTEIN"/>
    <property type="match status" value="1"/>
</dbReference>
<evidence type="ECO:0000256" key="7">
    <source>
        <dbReference type="SAM" id="Phobius"/>
    </source>
</evidence>
<evidence type="ECO:0000256" key="1">
    <source>
        <dbReference type="ARBA" id="ARBA00004370"/>
    </source>
</evidence>
<dbReference type="InterPro" id="IPR007014">
    <property type="entry name" value="FUN14"/>
</dbReference>
<evidence type="ECO:0000256" key="4">
    <source>
        <dbReference type="ARBA" id="ARBA00022989"/>
    </source>
</evidence>